<proteinExistence type="predicted"/>
<dbReference type="PROSITE" id="PS50853">
    <property type="entry name" value="FN3"/>
    <property type="match status" value="2"/>
</dbReference>
<dbReference type="InterPro" id="IPR003961">
    <property type="entry name" value="FN3_dom"/>
</dbReference>
<protein>
    <recommendedName>
        <fullName evidence="7">Titin</fullName>
    </recommendedName>
</protein>
<evidence type="ECO:0000259" key="3">
    <source>
        <dbReference type="PROSITE" id="PS50835"/>
    </source>
</evidence>
<dbReference type="PRINTS" id="PR00014">
    <property type="entry name" value="FNTYPEIII"/>
</dbReference>
<dbReference type="InterPro" id="IPR013098">
    <property type="entry name" value="Ig_I-set"/>
</dbReference>
<reference evidence="5" key="3">
    <citation type="submission" date="2025-08" db="UniProtKB">
        <authorList>
            <consortium name="Ensembl"/>
        </authorList>
    </citation>
    <scope>IDENTIFICATION</scope>
    <source>
        <strain evidence="5">HSOK</strain>
    </source>
</reference>
<feature type="domain" description="Ig-like" evidence="3">
    <location>
        <begin position="28"/>
        <end position="67"/>
    </location>
</feature>
<dbReference type="SUPFAM" id="SSF48726">
    <property type="entry name" value="Immunoglobulin"/>
    <property type="match status" value="2"/>
</dbReference>
<reference key="1">
    <citation type="journal article" date="2007" name="Nature">
        <title>The medaka draft genome and insights into vertebrate genome evolution.</title>
        <authorList>
            <person name="Kasahara M."/>
            <person name="Naruse K."/>
            <person name="Sasaki S."/>
            <person name="Nakatani Y."/>
            <person name="Qu W."/>
            <person name="Ahsan B."/>
            <person name="Yamada T."/>
            <person name="Nagayasu Y."/>
            <person name="Doi K."/>
            <person name="Kasai Y."/>
            <person name="Jindo T."/>
            <person name="Kobayashi D."/>
            <person name="Shimada A."/>
            <person name="Toyoda A."/>
            <person name="Kuroki Y."/>
            <person name="Fujiyama A."/>
            <person name="Sasaki T."/>
            <person name="Shimizu A."/>
            <person name="Asakawa S."/>
            <person name="Shimizu N."/>
            <person name="Hashimoto S."/>
            <person name="Yang J."/>
            <person name="Lee Y."/>
            <person name="Matsushima K."/>
            <person name="Sugano S."/>
            <person name="Sakaizumi M."/>
            <person name="Narita T."/>
            <person name="Ohishi K."/>
            <person name="Haga S."/>
            <person name="Ohta F."/>
            <person name="Nomoto H."/>
            <person name="Nogata K."/>
            <person name="Morishita T."/>
            <person name="Endo T."/>
            <person name="Shin-I T."/>
            <person name="Takeda H."/>
            <person name="Morishita S."/>
            <person name="Kohara Y."/>
        </authorList>
    </citation>
    <scope>NUCLEOTIDE SEQUENCE [LARGE SCALE GENOMIC DNA]</scope>
    <source>
        <strain>Hd-rR</strain>
    </source>
</reference>
<reference evidence="5" key="4">
    <citation type="submission" date="2025-09" db="UniProtKB">
        <authorList>
            <consortium name="Ensembl"/>
        </authorList>
    </citation>
    <scope>IDENTIFICATION</scope>
    <source>
        <strain evidence="5">HSOK</strain>
    </source>
</reference>
<evidence type="ECO:0000256" key="1">
    <source>
        <dbReference type="ARBA" id="ARBA00022737"/>
    </source>
</evidence>
<dbReference type="PROSITE" id="PS50835">
    <property type="entry name" value="IG_LIKE"/>
    <property type="match status" value="2"/>
</dbReference>
<keyword evidence="2" id="KW-0393">Immunoglobulin domain</keyword>
<accession>A0A3P9GXL5</accession>
<evidence type="ECO:0000313" key="5">
    <source>
        <dbReference type="Ensembl" id="ENSORLP00015000319.1"/>
    </source>
</evidence>
<evidence type="ECO:0000259" key="4">
    <source>
        <dbReference type="PROSITE" id="PS50853"/>
    </source>
</evidence>
<sequence>MSDGKDITNEGRYHIESTILAKDILVPPEVVVDVSCRDALTVRAGQIISLICRVKGRPDPEITWTKDARALSRDKRTEINSWTVVSNDWTKRLIKAPLTEGCEYFFRVSAENKIGAGPSTETKTPSNWVITPEVTVKEYIEEPTIKIKLEGVLTVRAGDSIAIESTVKGKPQPDIKWTKDDSTEEIRKSPRLQIETGAEFSKILLTGAKRTDSGKYYVTASNSAGSCSANAVVNVLDRPGPIRDLKISGITVDRCHLAWEIPEDDGGCDIYNYIIEKCETKRGVWSVHSNAVITNKAKVTRLIEGNEYIFRVRAENKMGPGPAVQSDAIVAGTQFNVPDAPEVPEVTKIGKEEMTVQWSEPEKDGGKPITGYLLEKREEHAIRWTLVNKDPIPGTRFTILIKCIEKNRLLLLKKKVYSNVSPPLATYQILLDL</sequence>
<feature type="domain" description="Ig-like" evidence="3">
    <location>
        <begin position="143"/>
        <end position="234"/>
    </location>
</feature>
<dbReference type="Proteomes" id="UP000265200">
    <property type="component" value="Chromosome 21"/>
</dbReference>
<dbReference type="InterPro" id="IPR036179">
    <property type="entry name" value="Ig-like_dom_sf"/>
</dbReference>
<dbReference type="SMART" id="SM00060">
    <property type="entry name" value="FN3"/>
    <property type="match status" value="3"/>
</dbReference>
<dbReference type="AlphaFoldDB" id="A0A3P9GXL5"/>
<dbReference type="Gene3D" id="2.60.40.10">
    <property type="entry name" value="Immunoglobulins"/>
    <property type="match status" value="4"/>
</dbReference>
<name>A0A3P9GXL5_ORYLA</name>
<dbReference type="InterPro" id="IPR013783">
    <property type="entry name" value="Ig-like_fold"/>
</dbReference>
<reference evidence="5 6" key="2">
    <citation type="submission" date="2017-04" db="EMBL/GenBank/DDBJ databases">
        <title>CpG methylation of centromeres and impact of large insertions on vertebrate speciation.</title>
        <authorList>
            <person name="Ichikawa K."/>
            <person name="Yoshimura J."/>
            <person name="Morishita S."/>
        </authorList>
    </citation>
    <scope>NUCLEOTIDE SEQUENCE</scope>
    <source>
        <strain evidence="5 6">HSOK</strain>
    </source>
</reference>
<dbReference type="PANTHER" id="PTHR14340:SF13">
    <property type="entry name" value="TITIN"/>
    <property type="match status" value="1"/>
</dbReference>
<dbReference type="Pfam" id="PF07679">
    <property type="entry name" value="I-set"/>
    <property type="match status" value="2"/>
</dbReference>
<dbReference type="InterPro" id="IPR003599">
    <property type="entry name" value="Ig_sub"/>
</dbReference>
<evidence type="ECO:0008006" key="7">
    <source>
        <dbReference type="Google" id="ProtNLM"/>
    </source>
</evidence>
<dbReference type="PANTHER" id="PTHR14340">
    <property type="entry name" value="MICROFIBRIL-ASSOCIATED GLYCOPROTEIN 3"/>
    <property type="match status" value="1"/>
</dbReference>
<dbReference type="SUPFAM" id="SSF49265">
    <property type="entry name" value="Fibronectin type III"/>
    <property type="match status" value="1"/>
</dbReference>
<organism evidence="5 6">
    <name type="scientific">Oryzias latipes</name>
    <name type="common">Japanese rice fish</name>
    <name type="synonym">Japanese killifish</name>
    <dbReference type="NCBI Taxonomy" id="8090"/>
    <lineage>
        <taxon>Eukaryota</taxon>
        <taxon>Metazoa</taxon>
        <taxon>Chordata</taxon>
        <taxon>Craniata</taxon>
        <taxon>Vertebrata</taxon>
        <taxon>Euteleostomi</taxon>
        <taxon>Actinopterygii</taxon>
        <taxon>Neopterygii</taxon>
        <taxon>Teleostei</taxon>
        <taxon>Neoteleostei</taxon>
        <taxon>Acanthomorphata</taxon>
        <taxon>Ovalentaria</taxon>
        <taxon>Atherinomorphae</taxon>
        <taxon>Beloniformes</taxon>
        <taxon>Adrianichthyidae</taxon>
        <taxon>Oryziinae</taxon>
        <taxon>Oryzias</taxon>
    </lineage>
</organism>
<dbReference type="FunFam" id="2.60.40.10:FF:000012">
    <property type="entry name" value="titin isoform X1"/>
    <property type="match status" value="1"/>
</dbReference>
<keyword evidence="1" id="KW-0677">Repeat</keyword>
<dbReference type="FunFam" id="2.60.40.10:FF:000002">
    <property type="entry name" value="Titin a"/>
    <property type="match status" value="1"/>
</dbReference>
<dbReference type="SMART" id="SM00409">
    <property type="entry name" value="IG"/>
    <property type="match status" value="2"/>
</dbReference>
<dbReference type="Pfam" id="PF00041">
    <property type="entry name" value="fn3"/>
    <property type="match status" value="1"/>
</dbReference>
<dbReference type="Ensembl" id="ENSORLT00015014519.1">
    <property type="protein sequence ID" value="ENSORLP00015000319.1"/>
    <property type="gene ID" value="ENSORLG00015022986.1"/>
</dbReference>
<feature type="domain" description="Fibronectin type-III" evidence="4">
    <location>
        <begin position="340"/>
        <end position="433"/>
    </location>
</feature>
<evidence type="ECO:0000313" key="6">
    <source>
        <dbReference type="Proteomes" id="UP000265200"/>
    </source>
</evidence>
<feature type="domain" description="Fibronectin type-III" evidence="4">
    <location>
        <begin position="241"/>
        <end position="336"/>
    </location>
</feature>
<dbReference type="InterPro" id="IPR007110">
    <property type="entry name" value="Ig-like_dom"/>
</dbReference>
<dbReference type="CDD" id="cd00063">
    <property type="entry name" value="FN3"/>
    <property type="match status" value="2"/>
</dbReference>
<evidence type="ECO:0000256" key="2">
    <source>
        <dbReference type="ARBA" id="ARBA00023319"/>
    </source>
</evidence>
<dbReference type="InterPro" id="IPR036116">
    <property type="entry name" value="FN3_sf"/>
</dbReference>